<dbReference type="RefSeq" id="WP_209765109.1">
    <property type="nucleotide sequence ID" value="NZ_JAGINP010000004.1"/>
</dbReference>
<evidence type="ECO:0000313" key="3">
    <source>
        <dbReference type="Proteomes" id="UP000781958"/>
    </source>
</evidence>
<keyword evidence="3" id="KW-1185">Reference proteome</keyword>
<dbReference type="Proteomes" id="UP000781958">
    <property type="component" value="Unassembled WGS sequence"/>
</dbReference>
<evidence type="ECO:0000313" key="2">
    <source>
        <dbReference type="EMBL" id="MBP2291577.1"/>
    </source>
</evidence>
<comment type="caution">
    <text evidence="2">The sequence shown here is derived from an EMBL/GenBank/DDBJ whole genome shotgun (WGS) entry which is preliminary data.</text>
</comment>
<dbReference type="InterPro" id="IPR035897">
    <property type="entry name" value="Toll_tir_struct_dom_sf"/>
</dbReference>
<dbReference type="InterPro" id="IPR000157">
    <property type="entry name" value="TIR_dom"/>
</dbReference>
<sequence length="325" mass="37448">MVKLVSFSYYTQNSNLRYSILNCNNEDPYNLPVRECAMKIFISYSHKDRLFFDDLCTHLKAATRLFPDIKSWEDTQIRAGEEWRHAIKSELNAAEIILLLVSPDFMASKFIWDEELTPALKRQQLRDCVVAPIILRSTPFWQESAFGHLQALPTGGKHVKSWADQDEAWTDVVEGICNLAKDKRIQQHQNASKTSSDPLLSSVQDLRLFSSEEMRSRVANICARMRSFEAAARDVSRGIFFNESLSFEEHCRKMSAISNEHNNRWRSELCPEAVSLWNELRRRLYGPPPYPDDHRTRALNHGMLAGVAPLHESALVLEELARRLP</sequence>
<dbReference type="Pfam" id="PF13676">
    <property type="entry name" value="TIR_2"/>
    <property type="match status" value="1"/>
</dbReference>
<accession>A0ABS4SI17</accession>
<dbReference type="Gene3D" id="3.40.50.10140">
    <property type="entry name" value="Toll/interleukin-1 receptor homology (TIR) domain"/>
    <property type="match status" value="1"/>
</dbReference>
<reference evidence="2 3" key="1">
    <citation type="submission" date="2021-03" db="EMBL/GenBank/DDBJ databases">
        <title>Genomic Encyclopedia of Type Strains, Phase III (KMG-III): the genomes of soil and plant-associated and newly described type strains.</title>
        <authorList>
            <person name="Whitman W."/>
        </authorList>
    </citation>
    <scope>NUCLEOTIDE SEQUENCE [LARGE SCALE GENOMIC DNA]</scope>
    <source>
        <strain evidence="2 3">IMMIB AFH-6</strain>
    </source>
</reference>
<feature type="domain" description="TIR" evidence="1">
    <location>
        <begin position="37"/>
        <end position="179"/>
    </location>
</feature>
<proteinExistence type="predicted"/>
<dbReference type="SMART" id="SM00255">
    <property type="entry name" value="TIR"/>
    <property type="match status" value="1"/>
</dbReference>
<name>A0ABS4SI17_9PROT</name>
<evidence type="ECO:0000259" key="1">
    <source>
        <dbReference type="SMART" id="SM00255"/>
    </source>
</evidence>
<organism evidence="2 3">
    <name type="scientific">Azospirillum rugosum</name>
    <dbReference type="NCBI Taxonomy" id="416170"/>
    <lineage>
        <taxon>Bacteria</taxon>
        <taxon>Pseudomonadati</taxon>
        <taxon>Pseudomonadota</taxon>
        <taxon>Alphaproteobacteria</taxon>
        <taxon>Rhodospirillales</taxon>
        <taxon>Azospirillaceae</taxon>
        <taxon>Azospirillum</taxon>
    </lineage>
</organism>
<gene>
    <name evidence="2" type="ORF">J2851_001326</name>
</gene>
<protein>
    <recommendedName>
        <fullName evidence="1">TIR domain-containing protein</fullName>
    </recommendedName>
</protein>
<dbReference type="SUPFAM" id="SSF52200">
    <property type="entry name" value="Toll/Interleukin receptor TIR domain"/>
    <property type="match status" value="1"/>
</dbReference>
<dbReference type="EMBL" id="JAGINP010000004">
    <property type="protein sequence ID" value="MBP2291577.1"/>
    <property type="molecule type" value="Genomic_DNA"/>
</dbReference>